<dbReference type="Pfam" id="PF00089">
    <property type="entry name" value="Trypsin"/>
    <property type="match status" value="1"/>
</dbReference>
<evidence type="ECO:0000256" key="3">
    <source>
        <dbReference type="SAM" id="SignalP"/>
    </source>
</evidence>
<evidence type="ECO:0000259" key="4">
    <source>
        <dbReference type="PROSITE" id="PS50240"/>
    </source>
</evidence>
<keyword evidence="5" id="KW-0378">Hydrolase</keyword>
<dbReference type="PANTHER" id="PTHR24276">
    <property type="entry name" value="POLYSERASE-RELATED"/>
    <property type="match status" value="1"/>
</dbReference>
<feature type="signal peptide" evidence="3">
    <location>
        <begin position="1"/>
        <end position="21"/>
    </location>
</feature>
<feature type="domain" description="Peptidase S1" evidence="4">
    <location>
        <begin position="39"/>
        <end position="264"/>
    </location>
</feature>
<dbReference type="RefSeq" id="WP_243536952.1">
    <property type="nucleotide sequence ID" value="NZ_CP093442.1"/>
</dbReference>
<dbReference type="PROSITE" id="PS00134">
    <property type="entry name" value="TRYPSIN_HIS"/>
    <property type="match status" value="1"/>
</dbReference>
<dbReference type="InterPro" id="IPR043504">
    <property type="entry name" value="Peptidase_S1_PA_chymotrypsin"/>
</dbReference>
<proteinExistence type="inferred from homology"/>
<keyword evidence="3" id="KW-0732">Signal</keyword>
<keyword evidence="2" id="KW-1015">Disulfide bond</keyword>
<dbReference type="GO" id="GO:0016787">
    <property type="term" value="F:hydrolase activity"/>
    <property type="evidence" value="ECO:0007669"/>
    <property type="project" value="UniProtKB-KW"/>
</dbReference>
<dbReference type="Gene3D" id="2.40.10.10">
    <property type="entry name" value="Trypsin-like serine proteases"/>
    <property type="match status" value="1"/>
</dbReference>
<reference evidence="5" key="1">
    <citation type="submission" date="2022-03" db="EMBL/GenBank/DDBJ databases">
        <title>Genome Identification and Characterization of new species Bdellovibrio reynosense LBG001 sp. nov. from a Mexico soil sample.</title>
        <authorList>
            <person name="Camilli A."/>
            <person name="Ajao Y."/>
            <person name="Guo X."/>
        </authorList>
    </citation>
    <scope>NUCLEOTIDE SEQUENCE</scope>
    <source>
        <strain evidence="5">LBG001</strain>
    </source>
</reference>
<keyword evidence="6" id="KW-1185">Reference proteome</keyword>
<dbReference type="EC" id="3.4.21.-" evidence="5"/>
<evidence type="ECO:0000256" key="2">
    <source>
        <dbReference type="ARBA" id="ARBA00023157"/>
    </source>
</evidence>
<accession>A0ABY4CB91</accession>
<dbReference type="SMART" id="SM00020">
    <property type="entry name" value="Tryp_SPc"/>
    <property type="match status" value="1"/>
</dbReference>
<dbReference type="InterPro" id="IPR018114">
    <property type="entry name" value="TRYPSIN_HIS"/>
</dbReference>
<gene>
    <name evidence="5" type="ORF">MNR06_13835</name>
</gene>
<dbReference type="EMBL" id="CP093442">
    <property type="protein sequence ID" value="UOF00778.1"/>
    <property type="molecule type" value="Genomic_DNA"/>
</dbReference>
<name>A0ABY4CB91_9BACT</name>
<evidence type="ECO:0000313" key="5">
    <source>
        <dbReference type="EMBL" id="UOF00778.1"/>
    </source>
</evidence>
<dbReference type="SUPFAM" id="SSF50494">
    <property type="entry name" value="Trypsin-like serine proteases"/>
    <property type="match status" value="1"/>
</dbReference>
<evidence type="ECO:0000256" key="1">
    <source>
        <dbReference type="ARBA" id="ARBA00007664"/>
    </source>
</evidence>
<dbReference type="PROSITE" id="PS50240">
    <property type="entry name" value="TRYPSIN_DOM"/>
    <property type="match status" value="1"/>
</dbReference>
<dbReference type="InterPro" id="IPR001254">
    <property type="entry name" value="Trypsin_dom"/>
</dbReference>
<dbReference type="PROSITE" id="PS51257">
    <property type="entry name" value="PROKAR_LIPOPROTEIN"/>
    <property type="match status" value="1"/>
</dbReference>
<evidence type="ECO:0000313" key="6">
    <source>
        <dbReference type="Proteomes" id="UP000830116"/>
    </source>
</evidence>
<dbReference type="PRINTS" id="PR00722">
    <property type="entry name" value="CHYMOTRYPSIN"/>
</dbReference>
<organism evidence="5 6">
    <name type="scientific">Bdellovibrio reynosensis</name>
    <dbReference type="NCBI Taxonomy" id="2835041"/>
    <lineage>
        <taxon>Bacteria</taxon>
        <taxon>Pseudomonadati</taxon>
        <taxon>Bdellovibrionota</taxon>
        <taxon>Bdellovibrionia</taxon>
        <taxon>Bdellovibrionales</taxon>
        <taxon>Pseudobdellovibrionaceae</taxon>
        <taxon>Bdellovibrio</taxon>
    </lineage>
</organism>
<protein>
    <submittedName>
        <fullName evidence="5">Trypsin-like serine protease</fullName>
        <ecNumber evidence="5">3.4.21.-</ecNumber>
    </submittedName>
</protein>
<dbReference type="Proteomes" id="UP000830116">
    <property type="component" value="Chromosome"/>
</dbReference>
<dbReference type="InterPro" id="IPR001314">
    <property type="entry name" value="Peptidase_S1A"/>
</dbReference>
<feature type="chain" id="PRO_5045346125" evidence="3">
    <location>
        <begin position="22"/>
        <end position="277"/>
    </location>
</feature>
<comment type="similarity">
    <text evidence="1">Belongs to the peptidase S1 family.</text>
</comment>
<dbReference type="PANTHER" id="PTHR24276:SF98">
    <property type="entry name" value="FI18310P1-RELATED"/>
    <property type="match status" value="1"/>
</dbReference>
<dbReference type="InterPro" id="IPR050430">
    <property type="entry name" value="Peptidase_S1"/>
</dbReference>
<sequence>MKRNKLFLAGLFSSLALTACAPQNQNPTSNLIETADSAIIGGSVVQAGDKITESIVAVYDAAEGQLCTGSLLPNNLVLTAAHCVGAYTEEMYVFFDLSLSATSERRKVDKLEVSPYWPSRQLKEKNTGDIAILHFTGTVPAGYKPATFLAASQKSLLKRGSTVVLAGYGITNGVTGEGAGTLKMTSVKVEDPLYSVSEVKLNQTQGTGACHGDSGGPAYVEVKGKYYLWGVTSRGVNDEDNDCSKYSAYTSALYYKVWINRMAQKLSVSLTAPQVSK</sequence>
<dbReference type="InterPro" id="IPR009003">
    <property type="entry name" value="Peptidase_S1_PA"/>
</dbReference>